<name>A0A238F773_9BASI</name>
<feature type="region of interest" description="Disordered" evidence="2">
    <location>
        <begin position="638"/>
        <end position="683"/>
    </location>
</feature>
<feature type="compositionally biased region" description="Acidic residues" evidence="2">
    <location>
        <begin position="648"/>
        <end position="662"/>
    </location>
</feature>
<gene>
    <name evidence="3" type="ORF">BQ2448_2065</name>
</gene>
<dbReference type="STRING" id="269621.A0A238F773"/>
<dbReference type="AlphaFoldDB" id="A0A238F773"/>
<feature type="region of interest" description="Disordered" evidence="2">
    <location>
        <begin position="559"/>
        <end position="603"/>
    </location>
</feature>
<dbReference type="InterPro" id="IPR009348">
    <property type="entry name" value="NPR2-like"/>
</dbReference>
<organism evidence="3 4">
    <name type="scientific">Microbotryum intermedium</name>
    <dbReference type="NCBI Taxonomy" id="269621"/>
    <lineage>
        <taxon>Eukaryota</taxon>
        <taxon>Fungi</taxon>
        <taxon>Dikarya</taxon>
        <taxon>Basidiomycota</taxon>
        <taxon>Pucciniomycotina</taxon>
        <taxon>Microbotryomycetes</taxon>
        <taxon>Microbotryales</taxon>
        <taxon>Microbotryaceae</taxon>
        <taxon>Microbotryum</taxon>
    </lineage>
</organism>
<keyword evidence="4" id="KW-1185">Reference proteome</keyword>
<dbReference type="Pfam" id="PF06218">
    <property type="entry name" value="NPR2"/>
    <property type="match status" value="2"/>
</dbReference>
<dbReference type="GO" id="GO:0005774">
    <property type="term" value="C:vacuolar membrane"/>
    <property type="evidence" value="ECO:0007669"/>
    <property type="project" value="TreeGrafter"/>
</dbReference>
<sequence length="691" mass="76757">MPLSMKERLQGQSGEYLPRLIAVMYCVFDPIAGPTVVEQVPEGSIATALSTFPTAAAPTSSSSRPRPESSMERSVLLNQHRSTTRARSSSTLNGTATDAVVRSTSKQRLTATPVLFDFSPIREFVIPKPELCGHLITKATRTCKILGFPIRIVDDNKYNSKQSIYNRNAFIFNVCFIFERDAELSVFEPVVRKVARTLRMLEESSSLLSEPPPHFSMSNLLEQLYMDLNSFSEASIRIGDFELELFLSPFYANPKPIKNSDVPLAVCALEQMKHPSWDVTLYKVRSPVPSPFPPWDSLTRFSSLPCSPQICSFINGINHVKGIAELAQVDLHLARLSIQHLAFYGAVIIVDLFQYTNSYATLPSIADVVHTMDEEEEDEGIQDLDSECEAYVYTGVMITPMLSSTTPPPATTNLEGSSVGLLPNHPSPSSAPVPFATLLGYYAQLRPGLTVTQWCERLGLDGLPIDVRRLVQFGCIKGFLRRVYAYPVWLDHPKFLKKRNKPRNGGEDVNGEEGASFYLPTPSNETPLHSAISTMSRTGTNDSSMSDLMGSAILLTPNRSKTTFHPSTTPARTRPEVAHPARESRRAGSATKKTMPSASRFPPSLAMMMDGTYHTDEICVKYAISFKQLEVIFKTLRKRRGGEGEGSLGEDEQGEDEEEDDDDLRRRRGERDDESLLSGSNYGDRLVLLYV</sequence>
<protein>
    <submittedName>
        <fullName evidence="3">BQ2448_2065 protein</fullName>
    </submittedName>
</protein>
<dbReference type="Proteomes" id="UP000198372">
    <property type="component" value="Unassembled WGS sequence"/>
</dbReference>
<feature type="compositionally biased region" description="Low complexity" evidence="2">
    <location>
        <begin position="54"/>
        <end position="64"/>
    </location>
</feature>
<accession>A0A238F773</accession>
<feature type="region of interest" description="Disordered" evidence="2">
    <location>
        <begin position="54"/>
        <end position="97"/>
    </location>
</feature>
<dbReference type="GO" id="GO:0005096">
    <property type="term" value="F:GTPase activator activity"/>
    <property type="evidence" value="ECO:0007669"/>
    <property type="project" value="TreeGrafter"/>
</dbReference>
<evidence type="ECO:0000256" key="1">
    <source>
        <dbReference type="ARBA" id="ARBA00008433"/>
    </source>
</evidence>
<feature type="compositionally biased region" description="Basic and acidic residues" evidence="2">
    <location>
        <begin position="573"/>
        <end position="586"/>
    </location>
</feature>
<dbReference type="GO" id="GO:1990130">
    <property type="term" value="C:GATOR1 complex"/>
    <property type="evidence" value="ECO:0007669"/>
    <property type="project" value="TreeGrafter"/>
</dbReference>
<feature type="compositionally biased region" description="Polar residues" evidence="2">
    <location>
        <begin position="521"/>
        <end position="546"/>
    </location>
</feature>
<evidence type="ECO:0000313" key="3">
    <source>
        <dbReference type="EMBL" id="SCV69045.1"/>
    </source>
</evidence>
<evidence type="ECO:0000313" key="4">
    <source>
        <dbReference type="Proteomes" id="UP000198372"/>
    </source>
</evidence>
<dbReference type="GO" id="GO:0010508">
    <property type="term" value="P:positive regulation of autophagy"/>
    <property type="evidence" value="ECO:0007669"/>
    <property type="project" value="TreeGrafter"/>
</dbReference>
<feature type="compositionally biased region" description="Polar residues" evidence="2">
    <location>
        <begin position="559"/>
        <end position="571"/>
    </location>
</feature>
<comment type="similarity">
    <text evidence="1">Belongs to the NPR2 family.</text>
</comment>
<dbReference type="PANTHER" id="PTHR12991">
    <property type="entry name" value="NITROGEN PERMEASE REGULATOR 2/TUMOR SUPPRESSOR CANDIDATE 4"/>
    <property type="match status" value="1"/>
</dbReference>
<dbReference type="GO" id="GO:1904262">
    <property type="term" value="P:negative regulation of TORC1 signaling"/>
    <property type="evidence" value="ECO:0007669"/>
    <property type="project" value="TreeGrafter"/>
</dbReference>
<dbReference type="PANTHER" id="PTHR12991:SF10">
    <property type="entry name" value="GATOR COMPLEX PROTEIN NPRL2"/>
    <property type="match status" value="1"/>
</dbReference>
<evidence type="ECO:0000256" key="2">
    <source>
        <dbReference type="SAM" id="MobiDB-lite"/>
    </source>
</evidence>
<feature type="region of interest" description="Disordered" evidence="2">
    <location>
        <begin position="499"/>
        <end position="547"/>
    </location>
</feature>
<reference evidence="4" key="1">
    <citation type="submission" date="2016-09" db="EMBL/GenBank/DDBJ databases">
        <authorList>
            <person name="Jeantristanb JTB J.-T."/>
            <person name="Ricardo R."/>
        </authorList>
    </citation>
    <scope>NUCLEOTIDE SEQUENCE [LARGE SCALE GENOMIC DNA]</scope>
</reference>
<proteinExistence type="inferred from homology"/>
<dbReference type="EMBL" id="FMSP01000004">
    <property type="protein sequence ID" value="SCV69045.1"/>
    <property type="molecule type" value="Genomic_DNA"/>
</dbReference>
<dbReference type="OrthoDB" id="338854at2759"/>